<dbReference type="CDD" id="cd04862">
    <property type="entry name" value="PaeLigD_Pol_like"/>
    <property type="match status" value="1"/>
</dbReference>
<keyword evidence="11" id="KW-0269">Exonuclease</keyword>
<keyword evidence="18" id="KW-0511">Multifunctional enzyme</keyword>
<keyword evidence="23" id="KW-1185">Reference proteome</keyword>
<feature type="domain" description="ATP-dependent DNA ligase family profile" evidence="21">
    <location>
        <begin position="332"/>
        <end position="423"/>
    </location>
</feature>
<evidence type="ECO:0000256" key="5">
    <source>
        <dbReference type="ARBA" id="ARBA00022695"/>
    </source>
</evidence>
<evidence type="ECO:0000256" key="1">
    <source>
        <dbReference type="ARBA" id="ARBA00001936"/>
    </source>
</evidence>
<dbReference type="Pfam" id="PF04679">
    <property type="entry name" value="DNA_ligase_A_C"/>
    <property type="match status" value="1"/>
</dbReference>
<dbReference type="Proteomes" id="UP001595681">
    <property type="component" value="Unassembled WGS sequence"/>
</dbReference>
<dbReference type="EMBL" id="JBHRVU010000005">
    <property type="protein sequence ID" value="MFC3443940.1"/>
    <property type="molecule type" value="Genomic_DNA"/>
</dbReference>
<reference evidence="23" key="1">
    <citation type="journal article" date="2019" name="Int. J. Syst. Evol. Microbiol.">
        <title>The Global Catalogue of Microorganisms (GCM) 10K type strain sequencing project: providing services to taxonomists for standard genome sequencing and annotation.</title>
        <authorList>
            <consortium name="The Broad Institute Genomics Platform"/>
            <consortium name="The Broad Institute Genome Sequencing Center for Infectious Disease"/>
            <person name="Wu L."/>
            <person name="Ma J."/>
        </authorList>
    </citation>
    <scope>NUCLEOTIDE SEQUENCE [LARGE SCALE GENOMIC DNA]</scope>
    <source>
        <strain evidence="23">CCM 7491</strain>
    </source>
</reference>
<dbReference type="PANTHER" id="PTHR42705:SF2">
    <property type="entry name" value="BIFUNCTIONAL NON-HOMOLOGOUS END JOINING PROTEIN LIGD"/>
    <property type="match status" value="1"/>
</dbReference>
<evidence type="ECO:0000313" key="22">
    <source>
        <dbReference type="EMBL" id="MFC3443940.1"/>
    </source>
</evidence>
<dbReference type="CDD" id="cd07906">
    <property type="entry name" value="Adenylation_DNA_ligase_LigD_LigC"/>
    <property type="match status" value="1"/>
</dbReference>
<keyword evidence="17" id="KW-0464">Manganese</keyword>
<keyword evidence="13" id="KW-0239">DNA-directed DNA polymerase</keyword>
<keyword evidence="14" id="KW-0238">DNA-binding</keyword>
<keyword evidence="5" id="KW-0548">Nucleotidyltransferase</keyword>
<evidence type="ECO:0000256" key="17">
    <source>
        <dbReference type="ARBA" id="ARBA00023211"/>
    </source>
</evidence>
<dbReference type="InterPro" id="IPR012309">
    <property type="entry name" value="DNA_ligase_ATP-dep_C"/>
</dbReference>
<dbReference type="GO" id="GO:0003910">
    <property type="term" value="F:DNA ligase (ATP) activity"/>
    <property type="evidence" value="ECO:0007669"/>
    <property type="project" value="UniProtKB-EC"/>
</dbReference>
<sequence length="835" mass="92042">MMAAKDALSTYNAKRDFARTREPRGKIAKTGGNSFVVQKHAATRLHWDFRLEMDGVLKSWAVTRGPSIDPADKRLAVRTEDHPLDYGTFEGSIPKGEYGGDTVMLWDRGTWEPIAGKSADDIKDGHLHFILHGERMKGEWLLVRMKGRPKEKRENWLLRKIDDEEAGSGDTLVERGLRSVLTDRSMAQIEADKGGEQSLEGAKGKAFSAKMQAAGNHNAKIAPRRKARSAALPRFVKPQLATLVDAVPTGNDWLHEIKYDGYRALVTASGEKVRLYTRNGLDWTDKFGSLVASIAALDLPPCLIDCEVVALGDDGNPDFSTLQNALKRGHGEEDADHPLHLFAFDLLSLDGQDLKSLTTIERKERLEALLGDAESPIHMSDHVLGAGETLFRTLCDAGQEGIISKRADAPYRNARTRNWVKVKCTRRQEFVIIGWSRSKAKGRPFASLLLAQHEAKALIYKGKVGTGFDSATMDNLAEMMRPLATDKAPADVPRIEARGAAWIKPKLVAEVAFAEFTGDGRVRHGSFLGLRADKPAKTVKPEKPAPAPFPDGSIKISNRERVIFPDSGQTKGDLADYYALVAPLMLPFAANRPISLVRCPQGRAKQCFFQRHDSGALGDAVRRILIREKNGGSEDYIYVEDADGLFACVQMGTIEFHGWASRADAVEKPDRMIFDLDPDEGLDFDIVKQAAADIRDHLTDIGVVSLAMLSGGKGVHVVVPLTPGHDWDMHKDFASRFAQALSAAEPERFTATMSKAKRKDRIFIDWLRNQRGSTAILPYSARARPGAPVAVPIEWSELAAMKNAHPFSIDDVEALLKRATKLKGWGFAAQSLPEI</sequence>
<keyword evidence="16" id="KW-0234">DNA repair</keyword>
<keyword evidence="9" id="KW-0227">DNA damage</keyword>
<evidence type="ECO:0000256" key="9">
    <source>
        <dbReference type="ARBA" id="ARBA00022763"/>
    </source>
</evidence>
<evidence type="ECO:0000256" key="20">
    <source>
        <dbReference type="ARBA" id="ARBA00034003"/>
    </source>
</evidence>
<dbReference type="SUPFAM" id="SSF50249">
    <property type="entry name" value="Nucleic acid-binding proteins"/>
    <property type="match status" value="1"/>
</dbReference>
<dbReference type="CDD" id="cd07971">
    <property type="entry name" value="OBF_DNA_ligase_LigD"/>
    <property type="match status" value="1"/>
</dbReference>
<dbReference type="InterPro" id="IPR012340">
    <property type="entry name" value="NA-bd_OB-fold"/>
</dbReference>
<dbReference type="PANTHER" id="PTHR42705">
    <property type="entry name" value="BIFUNCTIONAL NON-HOMOLOGOUS END JOINING PROTEIN LIGD"/>
    <property type="match status" value="1"/>
</dbReference>
<dbReference type="NCBIfam" id="NF004628">
    <property type="entry name" value="PRK05972.1"/>
    <property type="match status" value="1"/>
</dbReference>
<dbReference type="InterPro" id="IPR014143">
    <property type="entry name" value="NHEJ_ligase_prk"/>
</dbReference>
<name>A0ABV7NKR8_9SPHN</name>
<dbReference type="RefSeq" id="WP_380798853.1">
    <property type="nucleotide sequence ID" value="NZ_JBHRVU010000005.1"/>
</dbReference>
<organism evidence="22 23">
    <name type="scientific">Sphingobium rhizovicinum</name>
    <dbReference type="NCBI Taxonomy" id="432308"/>
    <lineage>
        <taxon>Bacteria</taxon>
        <taxon>Pseudomonadati</taxon>
        <taxon>Pseudomonadota</taxon>
        <taxon>Alphaproteobacteria</taxon>
        <taxon>Sphingomonadales</taxon>
        <taxon>Sphingomonadaceae</taxon>
        <taxon>Sphingobium</taxon>
    </lineage>
</organism>
<accession>A0ABV7NKR8</accession>
<keyword evidence="10" id="KW-0378">Hydrolase</keyword>
<proteinExistence type="predicted"/>
<evidence type="ECO:0000256" key="10">
    <source>
        <dbReference type="ARBA" id="ARBA00022801"/>
    </source>
</evidence>
<dbReference type="SUPFAM" id="SSF56091">
    <property type="entry name" value="DNA ligase/mRNA capping enzyme, catalytic domain"/>
    <property type="match status" value="1"/>
</dbReference>
<keyword evidence="7" id="KW-0479">Metal-binding</keyword>
<protein>
    <recommendedName>
        <fullName evidence="2">DNA ligase (ATP)</fullName>
        <ecNumber evidence="2">6.5.1.1</ecNumber>
    </recommendedName>
    <alternativeName>
        <fullName evidence="19">NHEJ DNA polymerase</fullName>
    </alternativeName>
</protein>
<evidence type="ECO:0000256" key="7">
    <source>
        <dbReference type="ARBA" id="ARBA00022723"/>
    </source>
</evidence>
<comment type="cofactor">
    <cofactor evidence="1">
        <name>Mn(2+)</name>
        <dbReference type="ChEBI" id="CHEBI:29035"/>
    </cofactor>
</comment>
<dbReference type="NCBIfam" id="TIGR02778">
    <property type="entry name" value="ligD_pol"/>
    <property type="match status" value="1"/>
</dbReference>
<keyword evidence="6" id="KW-0540">Nuclease</keyword>
<evidence type="ECO:0000256" key="19">
    <source>
        <dbReference type="ARBA" id="ARBA00029943"/>
    </source>
</evidence>
<dbReference type="Gene3D" id="2.40.50.140">
    <property type="entry name" value="Nucleic acid-binding proteins"/>
    <property type="match status" value="1"/>
</dbReference>
<dbReference type="InterPro" id="IPR014146">
    <property type="entry name" value="LigD_ligase_dom"/>
</dbReference>
<dbReference type="InterPro" id="IPR052171">
    <property type="entry name" value="NHEJ_LigD"/>
</dbReference>
<evidence type="ECO:0000256" key="16">
    <source>
        <dbReference type="ARBA" id="ARBA00023204"/>
    </source>
</evidence>
<evidence type="ECO:0000256" key="11">
    <source>
        <dbReference type="ARBA" id="ARBA00022839"/>
    </source>
</evidence>
<dbReference type="PROSITE" id="PS50160">
    <property type="entry name" value="DNA_LIGASE_A3"/>
    <property type="match status" value="1"/>
</dbReference>
<dbReference type="Gene3D" id="3.30.470.30">
    <property type="entry name" value="DNA ligase/mRNA capping enzyme"/>
    <property type="match status" value="1"/>
</dbReference>
<dbReference type="NCBIfam" id="TIGR02779">
    <property type="entry name" value="NHEJ_ligase_lig"/>
    <property type="match status" value="1"/>
</dbReference>
<comment type="catalytic activity">
    <reaction evidence="20">
        <text>ATP + (deoxyribonucleotide)n-3'-hydroxyl + 5'-phospho-(deoxyribonucleotide)m = (deoxyribonucleotide)n+m + AMP + diphosphate.</text>
        <dbReference type="EC" id="6.5.1.1"/>
    </reaction>
</comment>
<dbReference type="InterPro" id="IPR014144">
    <property type="entry name" value="LigD_PE_domain"/>
</dbReference>
<evidence type="ECO:0000259" key="21">
    <source>
        <dbReference type="PROSITE" id="PS50160"/>
    </source>
</evidence>
<dbReference type="NCBIfam" id="TIGR02777">
    <property type="entry name" value="LigD_PE_dom"/>
    <property type="match status" value="1"/>
</dbReference>
<dbReference type="NCBIfam" id="TIGR02776">
    <property type="entry name" value="NHEJ_ligase_prk"/>
    <property type="match status" value="1"/>
</dbReference>
<evidence type="ECO:0000256" key="2">
    <source>
        <dbReference type="ARBA" id="ARBA00012727"/>
    </source>
</evidence>
<evidence type="ECO:0000313" key="23">
    <source>
        <dbReference type="Proteomes" id="UP001595681"/>
    </source>
</evidence>
<keyword evidence="3 22" id="KW-0436">Ligase</keyword>
<evidence type="ECO:0000256" key="15">
    <source>
        <dbReference type="ARBA" id="ARBA00023172"/>
    </source>
</evidence>
<dbReference type="Pfam" id="PF13298">
    <property type="entry name" value="LigD_N"/>
    <property type="match status" value="1"/>
</dbReference>
<keyword evidence="12" id="KW-0067">ATP-binding</keyword>
<evidence type="ECO:0000256" key="13">
    <source>
        <dbReference type="ARBA" id="ARBA00022932"/>
    </source>
</evidence>
<keyword evidence="8" id="KW-0547">Nucleotide-binding</keyword>
<evidence type="ECO:0000256" key="8">
    <source>
        <dbReference type="ARBA" id="ARBA00022741"/>
    </source>
</evidence>
<evidence type="ECO:0000256" key="12">
    <source>
        <dbReference type="ARBA" id="ARBA00022840"/>
    </source>
</evidence>
<dbReference type="EC" id="6.5.1.1" evidence="2"/>
<keyword evidence="15" id="KW-0233">DNA recombination</keyword>
<dbReference type="Pfam" id="PF21686">
    <property type="entry name" value="LigD_Prim-Pol"/>
    <property type="match status" value="1"/>
</dbReference>
<evidence type="ECO:0000256" key="3">
    <source>
        <dbReference type="ARBA" id="ARBA00022598"/>
    </source>
</evidence>
<keyword evidence="4" id="KW-0808">Transferase</keyword>
<dbReference type="InterPro" id="IPR012310">
    <property type="entry name" value="DNA_ligase_ATP-dep_cent"/>
</dbReference>
<gene>
    <name evidence="22" type="primary">ligD</name>
    <name evidence="22" type="ORF">ACFOKF_22590</name>
</gene>
<evidence type="ECO:0000256" key="4">
    <source>
        <dbReference type="ARBA" id="ARBA00022679"/>
    </source>
</evidence>
<dbReference type="InterPro" id="IPR014145">
    <property type="entry name" value="LigD_pol_dom"/>
</dbReference>
<dbReference type="Gene3D" id="3.90.920.10">
    <property type="entry name" value="DNA primase, PRIM domain"/>
    <property type="match status" value="1"/>
</dbReference>
<dbReference type="InterPro" id="IPR033651">
    <property type="entry name" value="PaeLigD_Pol-like"/>
</dbReference>
<comment type="caution">
    <text evidence="22">The sequence shown here is derived from an EMBL/GenBank/DDBJ whole genome shotgun (WGS) entry which is preliminary data.</text>
</comment>
<evidence type="ECO:0000256" key="18">
    <source>
        <dbReference type="ARBA" id="ARBA00023268"/>
    </source>
</evidence>
<evidence type="ECO:0000256" key="6">
    <source>
        <dbReference type="ARBA" id="ARBA00022722"/>
    </source>
</evidence>
<dbReference type="Pfam" id="PF01068">
    <property type="entry name" value="DNA_ligase_A_M"/>
    <property type="match status" value="1"/>
</dbReference>
<evidence type="ECO:0000256" key="14">
    <source>
        <dbReference type="ARBA" id="ARBA00023125"/>
    </source>
</evidence>